<sequence>MGSVDGACSDSISVNEGKNDDPPPAVGEFGCAVSRFLIERLAAGTRFARRRRPVLAAFESSIGQASHVASRRSRRRPGDLYACPG</sequence>
<evidence type="ECO:0000313" key="2">
    <source>
        <dbReference type="Proteomes" id="UP000821845"/>
    </source>
</evidence>
<dbReference type="EMBL" id="CM023481">
    <property type="protein sequence ID" value="KAH6947873.1"/>
    <property type="molecule type" value="Genomic_DNA"/>
</dbReference>
<dbReference type="Proteomes" id="UP000821845">
    <property type="component" value="Chromosome 1"/>
</dbReference>
<proteinExistence type="predicted"/>
<evidence type="ECO:0000313" key="1">
    <source>
        <dbReference type="EMBL" id="KAH6947873.1"/>
    </source>
</evidence>
<organism evidence="1 2">
    <name type="scientific">Hyalomma asiaticum</name>
    <name type="common">Tick</name>
    <dbReference type="NCBI Taxonomy" id="266040"/>
    <lineage>
        <taxon>Eukaryota</taxon>
        <taxon>Metazoa</taxon>
        <taxon>Ecdysozoa</taxon>
        <taxon>Arthropoda</taxon>
        <taxon>Chelicerata</taxon>
        <taxon>Arachnida</taxon>
        <taxon>Acari</taxon>
        <taxon>Parasitiformes</taxon>
        <taxon>Ixodida</taxon>
        <taxon>Ixodoidea</taxon>
        <taxon>Ixodidae</taxon>
        <taxon>Hyalomminae</taxon>
        <taxon>Hyalomma</taxon>
    </lineage>
</organism>
<name>A0ACB7TLL9_HYAAI</name>
<protein>
    <submittedName>
        <fullName evidence="1">Uncharacterized protein</fullName>
    </submittedName>
</protein>
<accession>A0ACB7TLL9</accession>
<reference evidence="1" key="1">
    <citation type="submission" date="2020-05" db="EMBL/GenBank/DDBJ databases">
        <title>Large-scale comparative analyses of tick genomes elucidate their genetic diversity and vector capacities.</title>
        <authorList>
            <person name="Jia N."/>
            <person name="Wang J."/>
            <person name="Shi W."/>
            <person name="Du L."/>
            <person name="Sun Y."/>
            <person name="Zhan W."/>
            <person name="Jiang J."/>
            <person name="Wang Q."/>
            <person name="Zhang B."/>
            <person name="Ji P."/>
            <person name="Sakyi L.B."/>
            <person name="Cui X."/>
            <person name="Yuan T."/>
            <person name="Jiang B."/>
            <person name="Yang W."/>
            <person name="Lam T.T.-Y."/>
            <person name="Chang Q."/>
            <person name="Ding S."/>
            <person name="Wang X."/>
            <person name="Zhu J."/>
            <person name="Ruan X."/>
            <person name="Zhao L."/>
            <person name="Wei J."/>
            <person name="Que T."/>
            <person name="Du C."/>
            <person name="Cheng J."/>
            <person name="Dai P."/>
            <person name="Han X."/>
            <person name="Huang E."/>
            <person name="Gao Y."/>
            <person name="Liu J."/>
            <person name="Shao H."/>
            <person name="Ye R."/>
            <person name="Li L."/>
            <person name="Wei W."/>
            <person name="Wang X."/>
            <person name="Wang C."/>
            <person name="Yang T."/>
            <person name="Huo Q."/>
            <person name="Li W."/>
            <person name="Guo W."/>
            <person name="Chen H."/>
            <person name="Zhou L."/>
            <person name="Ni X."/>
            <person name="Tian J."/>
            <person name="Zhou Y."/>
            <person name="Sheng Y."/>
            <person name="Liu T."/>
            <person name="Pan Y."/>
            <person name="Xia L."/>
            <person name="Li J."/>
            <person name="Zhao F."/>
            <person name="Cao W."/>
        </authorList>
    </citation>
    <scope>NUCLEOTIDE SEQUENCE</scope>
    <source>
        <strain evidence="1">Hyas-2018</strain>
    </source>
</reference>
<keyword evidence="2" id="KW-1185">Reference proteome</keyword>
<gene>
    <name evidence="1" type="ORF">HPB50_021958</name>
</gene>
<comment type="caution">
    <text evidence="1">The sequence shown here is derived from an EMBL/GenBank/DDBJ whole genome shotgun (WGS) entry which is preliminary data.</text>
</comment>